<evidence type="ECO:0000313" key="3">
    <source>
        <dbReference type="Proteomes" id="UP001596047"/>
    </source>
</evidence>
<dbReference type="PANTHER" id="PTHR43143:SF5">
    <property type="entry name" value="SECRETED PROTEIN"/>
    <property type="match status" value="1"/>
</dbReference>
<evidence type="ECO:0000259" key="1">
    <source>
        <dbReference type="Pfam" id="PF00149"/>
    </source>
</evidence>
<dbReference type="InterPro" id="IPR051918">
    <property type="entry name" value="STPP_CPPED1"/>
</dbReference>
<dbReference type="Gene3D" id="3.60.21.10">
    <property type="match status" value="1"/>
</dbReference>
<dbReference type="SUPFAM" id="SSF56300">
    <property type="entry name" value="Metallo-dependent phosphatases"/>
    <property type="match status" value="1"/>
</dbReference>
<proteinExistence type="predicted"/>
<protein>
    <submittedName>
        <fullName evidence="2">Metallophosphoesterase</fullName>
    </submittedName>
</protein>
<dbReference type="Pfam" id="PF00149">
    <property type="entry name" value="Metallophos"/>
    <property type="match status" value="1"/>
</dbReference>
<dbReference type="EMBL" id="JBHSOW010000002">
    <property type="protein sequence ID" value="MFC5647597.1"/>
    <property type="molecule type" value="Genomic_DNA"/>
</dbReference>
<dbReference type="Proteomes" id="UP001596047">
    <property type="component" value="Unassembled WGS sequence"/>
</dbReference>
<dbReference type="InterPro" id="IPR004843">
    <property type="entry name" value="Calcineurin-like_PHP"/>
</dbReference>
<accession>A0ABW0VRM1</accession>
<feature type="domain" description="Calcineurin-like phosphoesterase" evidence="1">
    <location>
        <begin position="8"/>
        <end position="224"/>
    </location>
</feature>
<dbReference type="InterPro" id="IPR029052">
    <property type="entry name" value="Metallo-depent_PP-like"/>
</dbReference>
<organism evidence="2 3">
    <name type="scientific">Paenibacillus solisilvae</name>
    <dbReference type="NCBI Taxonomy" id="2486751"/>
    <lineage>
        <taxon>Bacteria</taxon>
        <taxon>Bacillati</taxon>
        <taxon>Bacillota</taxon>
        <taxon>Bacilli</taxon>
        <taxon>Bacillales</taxon>
        <taxon>Paenibacillaceae</taxon>
        <taxon>Paenibacillus</taxon>
    </lineage>
</organism>
<keyword evidence="3" id="KW-1185">Reference proteome</keyword>
<dbReference type="RefSeq" id="WP_379186038.1">
    <property type="nucleotide sequence ID" value="NZ_JBHSOW010000002.1"/>
</dbReference>
<reference evidence="3" key="1">
    <citation type="journal article" date="2019" name="Int. J. Syst. Evol. Microbiol.">
        <title>The Global Catalogue of Microorganisms (GCM) 10K type strain sequencing project: providing services to taxonomists for standard genome sequencing and annotation.</title>
        <authorList>
            <consortium name="The Broad Institute Genomics Platform"/>
            <consortium name="The Broad Institute Genome Sequencing Center for Infectious Disease"/>
            <person name="Wu L."/>
            <person name="Ma J."/>
        </authorList>
    </citation>
    <scope>NUCLEOTIDE SEQUENCE [LARGE SCALE GENOMIC DNA]</scope>
    <source>
        <strain evidence="3">CGMCC 1.3240</strain>
    </source>
</reference>
<name>A0ABW0VRM1_9BACL</name>
<sequence length="326" mass="37275">MNRNSFSIIIIPDTQSVTRNHPHLLEPMAGWIVDHAQELNVKIVLQLGDIVDSGANDEEQFVAAFDTMDRLREANIPFVICPGNHDYDNLLSEDRSLTMYNRYFGPQLYRNQQWFGGLYKEDSAENMFVKLDAEGRKLLVLALEFGPRDEVLAWADGVLEAHQDHEAIVITHCYMNIRGERTKADDNLNPKNYPGSFDANDGEDVWQKSLRKHPNVIAVFSGHHVPGNVSYRVDLGDNGNPVFQSFQNWQMTHCGGEGRFRIMRFLADKDELEFSVVHPQTGAYEEVSGYRVSLPFQRQRLEIPEASVEWSTFCYPSQISKAVKEH</sequence>
<dbReference type="PANTHER" id="PTHR43143">
    <property type="entry name" value="METALLOPHOSPHOESTERASE, CALCINEURIN SUPERFAMILY"/>
    <property type="match status" value="1"/>
</dbReference>
<gene>
    <name evidence="2" type="ORF">ACFPYJ_00340</name>
</gene>
<evidence type="ECO:0000313" key="2">
    <source>
        <dbReference type="EMBL" id="MFC5647597.1"/>
    </source>
</evidence>
<comment type="caution">
    <text evidence="2">The sequence shown here is derived from an EMBL/GenBank/DDBJ whole genome shotgun (WGS) entry which is preliminary data.</text>
</comment>